<keyword evidence="3" id="KW-0687">Ribonucleoprotein</keyword>
<dbReference type="GO" id="GO:0005840">
    <property type="term" value="C:ribosome"/>
    <property type="evidence" value="ECO:0007669"/>
    <property type="project" value="UniProtKB-KW"/>
</dbReference>
<dbReference type="GO" id="GO:0019843">
    <property type="term" value="F:rRNA binding"/>
    <property type="evidence" value="ECO:0007669"/>
    <property type="project" value="UniProtKB-UniRule"/>
</dbReference>
<protein>
    <recommendedName>
        <fullName evidence="3">Large ribosomal subunit protein eL24</fullName>
    </recommendedName>
</protein>
<dbReference type="GO" id="GO:0003735">
    <property type="term" value="F:structural constituent of ribosome"/>
    <property type="evidence" value="ECO:0007669"/>
    <property type="project" value="InterPro"/>
</dbReference>
<evidence type="ECO:0000256" key="1">
    <source>
        <dbReference type="ARBA" id="ARBA00005647"/>
    </source>
</evidence>
<dbReference type="SMART" id="SM00746">
    <property type="entry name" value="TRASH"/>
    <property type="match status" value="1"/>
</dbReference>
<gene>
    <name evidence="3" type="primary">rpl24e</name>
    <name evidence="5" type="ORF">NWT39_14710</name>
</gene>
<keyword evidence="3" id="KW-0862">Zinc</keyword>
<dbReference type="SUPFAM" id="SSF57716">
    <property type="entry name" value="Glucocorticoid receptor-like (DNA-binding domain)"/>
    <property type="match status" value="1"/>
</dbReference>
<comment type="function">
    <text evidence="3">Binds to the 23S rRNA.</text>
</comment>
<keyword evidence="3" id="KW-0694">RNA-binding</keyword>
<evidence type="ECO:0000259" key="4">
    <source>
        <dbReference type="SMART" id="SM00746"/>
    </source>
</evidence>
<dbReference type="NCBIfam" id="NF034186">
    <property type="entry name" value="PRK14891.1-1"/>
    <property type="match status" value="1"/>
</dbReference>
<keyword evidence="3 5" id="KW-0689">Ribosomal protein</keyword>
<feature type="zinc finger region" description="C4-type" evidence="3">
    <location>
        <begin position="19"/>
        <end position="49"/>
    </location>
</feature>
<evidence type="ECO:0000313" key="5">
    <source>
        <dbReference type="EMBL" id="UVS70658.1"/>
    </source>
</evidence>
<dbReference type="InterPro" id="IPR000988">
    <property type="entry name" value="Ribosomal_eL24-rel_N"/>
</dbReference>
<dbReference type="Pfam" id="PF01246">
    <property type="entry name" value="Ribosomal_L24e"/>
    <property type="match status" value="1"/>
</dbReference>
<evidence type="ECO:0000256" key="3">
    <source>
        <dbReference type="HAMAP-Rule" id="MF_00773"/>
    </source>
</evidence>
<dbReference type="CDD" id="cd00472">
    <property type="entry name" value="Ribosomal_L24e_L24"/>
    <property type="match status" value="1"/>
</dbReference>
<feature type="binding site" evidence="3">
    <location>
        <position position="22"/>
    </location>
    <ligand>
        <name>Zn(2+)</name>
        <dbReference type="ChEBI" id="CHEBI:29105"/>
    </ligand>
</feature>
<dbReference type="GO" id="GO:0006412">
    <property type="term" value="P:translation"/>
    <property type="evidence" value="ECO:0007669"/>
    <property type="project" value="UniProtKB-UniRule"/>
</dbReference>
<feature type="binding site" evidence="3">
    <location>
        <position position="19"/>
    </location>
    <ligand>
        <name>Zn(2+)</name>
        <dbReference type="ChEBI" id="CHEBI:29105"/>
    </ligand>
</feature>
<feature type="domain" description="TRASH" evidence="4">
    <location>
        <begin position="19"/>
        <end position="57"/>
    </location>
</feature>
<comment type="subunit">
    <text evidence="3">Part of the 50S ribosomal subunit. Forms a cluster with proteins L3 and L14.</text>
</comment>
<dbReference type="InterPro" id="IPR038630">
    <property type="entry name" value="L24e/L24_sf"/>
</dbReference>
<dbReference type="HAMAP" id="MF_00773">
    <property type="entry name" value="Ribosomal_eL24"/>
    <property type="match status" value="1"/>
</dbReference>
<dbReference type="GO" id="GO:0008270">
    <property type="term" value="F:zinc ion binding"/>
    <property type="evidence" value="ECO:0007669"/>
    <property type="project" value="UniProtKB-UniRule"/>
</dbReference>
<feature type="binding site" evidence="3">
    <location>
        <position position="49"/>
    </location>
    <ligand>
        <name>Zn(2+)</name>
        <dbReference type="ChEBI" id="CHEBI:29105"/>
    </ligand>
</feature>
<dbReference type="InterPro" id="IPR011017">
    <property type="entry name" value="TRASH_dom"/>
</dbReference>
<name>A0A977IH72_9ARCH</name>
<evidence type="ECO:0000256" key="2">
    <source>
        <dbReference type="ARBA" id="ARBA00022771"/>
    </source>
</evidence>
<dbReference type="EMBL" id="CP103305">
    <property type="protein sequence ID" value="UVS70658.1"/>
    <property type="molecule type" value="Genomic_DNA"/>
</dbReference>
<keyword evidence="3" id="KW-0479">Metal-binding</keyword>
<dbReference type="AlphaFoldDB" id="A0A977IH72"/>
<organism evidence="5">
    <name type="scientific">Nitrososphaera viennensis</name>
    <dbReference type="NCBI Taxonomy" id="1034015"/>
    <lineage>
        <taxon>Archaea</taxon>
        <taxon>Nitrososphaerota</taxon>
        <taxon>Nitrososphaeria</taxon>
        <taxon>Nitrososphaerales</taxon>
        <taxon>Nitrososphaeraceae</taxon>
        <taxon>Nitrososphaera</taxon>
    </lineage>
</organism>
<dbReference type="InterPro" id="IPR055345">
    <property type="entry name" value="Ribosomal_eL24-rel_arc"/>
</dbReference>
<reference evidence="5" key="1">
    <citation type="submission" date="2022-08" db="EMBL/GenBank/DDBJ databases">
        <title>Dynamic responses of ammonia-oxidizing microbial communities induced by reactive oxygen species (ROS) in fluctuating redox aquifers.</title>
        <authorList>
            <person name="Wang P."/>
            <person name="Wang H."/>
        </authorList>
    </citation>
    <scope>NUCLEOTIDE SEQUENCE</scope>
    <source>
        <strain evidence="5">PLX03</strain>
    </source>
</reference>
<comment type="cofactor">
    <cofactor evidence="3">
        <name>Zn(2+)</name>
        <dbReference type="ChEBI" id="CHEBI:29105"/>
    </cofactor>
    <text evidence="3">Binds 1 zinc ion per subunit.</text>
</comment>
<dbReference type="Proteomes" id="UP001059771">
    <property type="component" value="Chromosome"/>
</dbReference>
<dbReference type="Gene3D" id="2.30.170.20">
    <property type="entry name" value="Ribosomal protein L24e"/>
    <property type="match status" value="1"/>
</dbReference>
<keyword evidence="2 3" id="KW-0863">Zinc-finger</keyword>
<dbReference type="GO" id="GO:1990904">
    <property type="term" value="C:ribonucleoprotein complex"/>
    <property type="evidence" value="ECO:0007669"/>
    <property type="project" value="UniProtKB-KW"/>
</dbReference>
<feature type="binding site" evidence="3">
    <location>
        <position position="45"/>
    </location>
    <ligand>
        <name>Zn(2+)</name>
        <dbReference type="ChEBI" id="CHEBI:29105"/>
    </ligand>
</feature>
<comment type="similarity">
    <text evidence="1 3">Belongs to the eukaryotic ribosomal protein eL24 family.</text>
</comment>
<accession>A0A977IH72</accession>
<proteinExistence type="inferred from homology"/>
<sequence length="79" mass="9233">MRRKRSTDDVTSTRSFRNCSFCGRSIPAGTGIMHVRNDGRILWTCSDKCKKNLFILRRDPRKLKWTERYVLGGAQVKKK</sequence>
<keyword evidence="3" id="KW-0699">rRNA-binding</keyword>